<reference evidence="4" key="1">
    <citation type="submission" date="2021-04" db="EMBL/GenBank/DDBJ databases">
        <authorList>
            <consortium name="Molecular Ecology Group"/>
        </authorList>
    </citation>
    <scope>NUCLEOTIDE SEQUENCE</scope>
</reference>
<dbReference type="InterPro" id="IPR055313">
    <property type="entry name" value="Temptin-like"/>
</dbReference>
<proteinExistence type="predicted"/>
<comment type="caution">
    <text evidence="4">The sequence shown here is derived from an EMBL/GenBank/DDBJ whole genome shotgun (WGS) entry which is preliminary data.</text>
</comment>
<dbReference type="OrthoDB" id="6141751at2759"/>
<evidence type="ECO:0000256" key="1">
    <source>
        <dbReference type="SAM" id="SignalP"/>
    </source>
</evidence>
<dbReference type="InterPro" id="IPR000323">
    <property type="entry name" value="Cu2_ascorb_mOase_N"/>
</dbReference>
<feature type="chain" id="PRO_5035842031" description="Temptin" evidence="1">
    <location>
        <begin position="25"/>
        <end position="292"/>
    </location>
</feature>
<dbReference type="SUPFAM" id="SSF49742">
    <property type="entry name" value="PHM/PNGase F"/>
    <property type="match status" value="1"/>
</dbReference>
<name>A0A8S3ZRZ2_9EUPU</name>
<feature type="domain" description="Temptin Cys/Cys disulfide" evidence="3">
    <location>
        <begin position="23"/>
        <end position="110"/>
    </location>
</feature>
<dbReference type="PANTHER" id="PTHR34737">
    <property type="entry name" value="EF-HAND DOMAIN-CONTAINING PROTEIN"/>
    <property type="match status" value="1"/>
</dbReference>
<evidence type="ECO:0000259" key="2">
    <source>
        <dbReference type="Pfam" id="PF01082"/>
    </source>
</evidence>
<dbReference type="InterPro" id="IPR057626">
    <property type="entry name" value="S-S_Temptin"/>
</dbReference>
<evidence type="ECO:0008006" key="6">
    <source>
        <dbReference type="Google" id="ProtNLM"/>
    </source>
</evidence>
<keyword evidence="1" id="KW-0732">Signal</keyword>
<evidence type="ECO:0000259" key="3">
    <source>
        <dbReference type="Pfam" id="PF24784"/>
    </source>
</evidence>
<dbReference type="InterPro" id="IPR008977">
    <property type="entry name" value="PHM/PNGase_F_dom_sf"/>
</dbReference>
<organism evidence="4 5">
    <name type="scientific">Candidula unifasciata</name>
    <dbReference type="NCBI Taxonomy" id="100452"/>
    <lineage>
        <taxon>Eukaryota</taxon>
        <taxon>Metazoa</taxon>
        <taxon>Spiralia</taxon>
        <taxon>Lophotrochozoa</taxon>
        <taxon>Mollusca</taxon>
        <taxon>Gastropoda</taxon>
        <taxon>Heterobranchia</taxon>
        <taxon>Euthyneura</taxon>
        <taxon>Panpulmonata</taxon>
        <taxon>Eupulmonata</taxon>
        <taxon>Stylommatophora</taxon>
        <taxon>Helicina</taxon>
        <taxon>Helicoidea</taxon>
        <taxon>Geomitridae</taxon>
        <taxon>Candidula</taxon>
    </lineage>
</organism>
<dbReference type="EMBL" id="CAJHNH020005201">
    <property type="protein sequence ID" value="CAG5132243.1"/>
    <property type="molecule type" value="Genomic_DNA"/>
</dbReference>
<dbReference type="PANTHER" id="PTHR34737:SF2">
    <property type="entry name" value="EF-HAND DOMAIN-CONTAINING PROTEIN"/>
    <property type="match status" value="1"/>
</dbReference>
<dbReference type="Pfam" id="PF01082">
    <property type="entry name" value="Cu2_monooxygen"/>
    <property type="match status" value="1"/>
</dbReference>
<dbReference type="GO" id="GO:0016715">
    <property type="term" value="F:oxidoreductase activity, acting on paired donors, with incorporation or reduction of molecular oxygen, reduced ascorbate as one donor, and incorporation of one atom of oxygen"/>
    <property type="evidence" value="ECO:0007669"/>
    <property type="project" value="InterPro"/>
</dbReference>
<feature type="domain" description="Copper type II ascorbate-dependent monooxygenase N-terminal" evidence="2">
    <location>
        <begin position="167"/>
        <end position="276"/>
    </location>
</feature>
<accession>A0A8S3ZRZ2</accession>
<dbReference type="InterPro" id="IPR036939">
    <property type="entry name" value="Cu2_ascorb_mOase_N_sf"/>
</dbReference>
<dbReference type="AlphaFoldDB" id="A0A8S3ZRZ2"/>
<feature type="non-terminal residue" evidence="4">
    <location>
        <position position="1"/>
    </location>
</feature>
<feature type="signal peptide" evidence="1">
    <location>
        <begin position="1"/>
        <end position="24"/>
    </location>
</feature>
<evidence type="ECO:0000313" key="4">
    <source>
        <dbReference type="EMBL" id="CAG5132243.1"/>
    </source>
</evidence>
<dbReference type="Pfam" id="PF24784">
    <property type="entry name" value="Temptin_C"/>
    <property type="match status" value="1"/>
</dbReference>
<dbReference type="Gene3D" id="2.60.120.310">
    <property type="entry name" value="Copper type II, ascorbate-dependent monooxygenase, N-terminal domain"/>
    <property type="match status" value="1"/>
</dbReference>
<gene>
    <name evidence="4" type="ORF">CUNI_LOCUS17801</name>
</gene>
<dbReference type="GO" id="GO:0005507">
    <property type="term" value="F:copper ion binding"/>
    <property type="evidence" value="ECO:0007669"/>
    <property type="project" value="InterPro"/>
</dbReference>
<sequence>MRVCSHRLYAVLLLAISLLQLVASFKSFQIRIPNGDSVPGVGHFLVEGTGARNQFGLDFAGAGLKWTEALCRSDSDGDGRTNGAELGDPDCVWKEHEIPRFNTSLSHPGICDPWDSPACQQRQQPGGLWASQGQWLAEVCRTGGLDCPALEEDGVKNLTVRFPSGSPVPTKETTYICMIFDIFELGLPRDQDFHLVAVTPALDNKDVLHHISLSACTGGKPYECGALAASACQEFLYVWTVGRDGECFNQQAGMRIGRNGYRTISLELHWNNPEGKAGLTDSSGLVLHYTPN</sequence>
<dbReference type="Proteomes" id="UP000678393">
    <property type="component" value="Unassembled WGS sequence"/>
</dbReference>
<protein>
    <recommendedName>
        <fullName evidence="6">Temptin</fullName>
    </recommendedName>
</protein>
<evidence type="ECO:0000313" key="5">
    <source>
        <dbReference type="Proteomes" id="UP000678393"/>
    </source>
</evidence>
<keyword evidence="5" id="KW-1185">Reference proteome</keyword>